<dbReference type="InterPro" id="IPR006665">
    <property type="entry name" value="OmpA-like"/>
</dbReference>
<dbReference type="PANTHER" id="PTHR30329">
    <property type="entry name" value="STATOR ELEMENT OF FLAGELLAR MOTOR COMPLEX"/>
    <property type="match status" value="1"/>
</dbReference>
<dbReference type="SUPFAM" id="SSF103088">
    <property type="entry name" value="OmpA-like"/>
    <property type="match status" value="1"/>
</dbReference>
<protein>
    <submittedName>
        <fullName evidence="6">Membrane protein</fullName>
    </submittedName>
</protein>
<feature type="domain" description="OmpA-like" evidence="5">
    <location>
        <begin position="147"/>
        <end position="264"/>
    </location>
</feature>
<evidence type="ECO:0000313" key="7">
    <source>
        <dbReference type="Proteomes" id="UP000027192"/>
    </source>
</evidence>
<evidence type="ECO:0000313" key="6">
    <source>
        <dbReference type="EMBL" id="KDM93382.1"/>
    </source>
</evidence>
<dbReference type="InterPro" id="IPR050330">
    <property type="entry name" value="Bact_OuterMem_StrucFunc"/>
</dbReference>
<evidence type="ECO:0000259" key="5">
    <source>
        <dbReference type="PROSITE" id="PS51123"/>
    </source>
</evidence>
<organism evidence="6 7">
    <name type="scientific">Photobacterium galatheae</name>
    <dbReference type="NCBI Taxonomy" id="1654360"/>
    <lineage>
        <taxon>Bacteria</taxon>
        <taxon>Pseudomonadati</taxon>
        <taxon>Pseudomonadota</taxon>
        <taxon>Gammaproteobacteria</taxon>
        <taxon>Vibrionales</taxon>
        <taxon>Vibrionaceae</taxon>
        <taxon>Photobacterium</taxon>
    </lineage>
</organism>
<proteinExistence type="predicted"/>
<sequence>MCTDSRWILTLLLTFPQLLLTGCTVWPEKGTGGMAEHYPVTLAPVMPDQPLGPEHGLRFELDMVSQHLDILVLEGAEQCFPATVVQAKQNQQRITRELEGGLSYDAANDLIVQRNLLKRLENQLDHVKNKGACQPQTANLPAPAALASKLYQLLNSDNQFAFNSPEVNPKYMGHLAEAAILLRDIPTYRLHITGHADRVGTPEFNQRLALNRAKQVQRYLEIFGLPSTRISIASVGSEDPLFEGHGPAVRLTNRRVSIELVEIAHPISGSYAQPKHGKESP</sequence>
<dbReference type="InterPro" id="IPR006664">
    <property type="entry name" value="OMP_bac"/>
</dbReference>
<keyword evidence="2 4" id="KW-0472">Membrane</keyword>
<dbReference type="EMBL" id="JMIB01000002">
    <property type="protein sequence ID" value="KDM93382.1"/>
    <property type="molecule type" value="Genomic_DNA"/>
</dbReference>
<accession>A0A066S0B6</accession>
<dbReference type="PANTHER" id="PTHR30329:SF21">
    <property type="entry name" value="LIPOPROTEIN YIAD-RELATED"/>
    <property type="match status" value="1"/>
</dbReference>
<dbReference type="STRING" id="1654360.EA58_00495"/>
<name>A0A066S0B6_9GAMM</name>
<dbReference type="PROSITE" id="PS51123">
    <property type="entry name" value="OMPA_2"/>
    <property type="match status" value="1"/>
</dbReference>
<evidence type="ECO:0000256" key="3">
    <source>
        <dbReference type="ARBA" id="ARBA00023237"/>
    </source>
</evidence>
<evidence type="ECO:0000256" key="2">
    <source>
        <dbReference type="ARBA" id="ARBA00023136"/>
    </source>
</evidence>
<dbReference type="Pfam" id="PF00691">
    <property type="entry name" value="OmpA"/>
    <property type="match status" value="1"/>
</dbReference>
<dbReference type="Proteomes" id="UP000027192">
    <property type="component" value="Unassembled WGS sequence"/>
</dbReference>
<comment type="caution">
    <text evidence="6">The sequence shown here is derived from an EMBL/GenBank/DDBJ whole genome shotgun (WGS) entry which is preliminary data.</text>
</comment>
<reference evidence="6 7" key="1">
    <citation type="submission" date="2014-04" db="EMBL/GenBank/DDBJ databases">
        <title>Draft genome sequence of Photobacterium halotolerans S2753: a solonamide, ngercheumicin and holomycin producer.</title>
        <authorList>
            <person name="Machado H.R."/>
            <person name="Gram L."/>
        </authorList>
    </citation>
    <scope>NUCLEOTIDE SEQUENCE [LARGE SCALE GENOMIC DNA]</scope>
    <source>
        <strain evidence="6 7">S2753</strain>
    </source>
</reference>
<dbReference type="CDD" id="cd07185">
    <property type="entry name" value="OmpA_C-like"/>
    <property type="match status" value="1"/>
</dbReference>
<dbReference type="AlphaFoldDB" id="A0A066S0B6"/>
<evidence type="ECO:0000256" key="1">
    <source>
        <dbReference type="ARBA" id="ARBA00004442"/>
    </source>
</evidence>
<keyword evidence="7" id="KW-1185">Reference proteome</keyword>
<keyword evidence="3" id="KW-0998">Cell outer membrane</keyword>
<dbReference type="Gene3D" id="3.30.1330.60">
    <property type="entry name" value="OmpA-like domain"/>
    <property type="match status" value="1"/>
</dbReference>
<evidence type="ECO:0000256" key="4">
    <source>
        <dbReference type="PROSITE-ProRule" id="PRU00473"/>
    </source>
</evidence>
<dbReference type="PROSITE" id="PS51257">
    <property type="entry name" value="PROKAR_LIPOPROTEIN"/>
    <property type="match status" value="1"/>
</dbReference>
<dbReference type="GO" id="GO:0009279">
    <property type="term" value="C:cell outer membrane"/>
    <property type="evidence" value="ECO:0007669"/>
    <property type="project" value="UniProtKB-SubCell"/>
</dbReference>
<dbReference type="RefSeq" id="WP_051641799.1">
    <property type="nucleotide sequence ID" value="NZ_JAGSGC010000001.1"/>
</dbReference>
<comment type="subcellular location">
    <subcellularLocation>
        <location evidence="1">Cell outer membrane</location>
    </subcellularLocation>
</comment>
<dbReference type="InterPro" id="IPR036737">
    <property type="entry name" value="OmpA-like_sf"/>
</dbReference>
<dbReference type="PRINTS" id="PR01021">
    <property type="entry name" value="OMPADOMAIN"/>
</dbReference>
<gene>
    <name evidence="6" type="ORF">EA58_00495</name>
</gene>
<dbReference type="OrthoDB" id="5587802at2"/>